<keyword evidence="4" id="KW-0645">Protease</keyword>
<dbReference type="PANTHER" id="PTHR32060:SF30">
    <property type="entry name" value="CARBOXY-TERMINAL PROCESSING PROTEASE CTPA"/>
    <property type="match status" value="1"/>
</dbReference>
<dbReference type="CDD" id="cd06567">
    <property type="entry name" value="Peptidase_S41"/>
    <property type="match status" value="1"/>
</dbReference>
<organism evidence="4 5">
    <name type="scientific">Deinococcus budaensis</name>
    <dbReference type="NCBI Taxonomy" id="1665626"/>
    <lineage>
        <taxon>Bacteria</taxon>
        <taxon>Thermotogati</taxon>
        <taxon>Deinococcota</taxon>
        <taxon>Deinococci</taxon>
        <taxon>Deinococcales</taxon>
        <taxon>Deinococcaceae</taxon>
        <taxon>Deinococcus</taxon>
    </lineage>
</organism>
<evidence type="ECO:0000256" key="2">
    <source>
        <dbReference type="SAM" id="SignalP"/>
    </source>
</evidence>
<dbReference type="InterPro" id="IPR036034">
    <property type="entry name" value="PDZ_sf"/>
</dbReference>
<feature type="domain" description="PDZ" evidence="3">
    <location>
        <begin position="103"/>
        <end position="155"/>
    </location>
</feature>
<dbReference type="GO" id="GO:0006508">
    <property type="term" value="P:proteolysis"/>
    <property type="evidence" value="ECO:0007669"/>
    <property type="project" value="UniProtKB-KW"/>
</dbReference>
<reference evidence="4 5" key="1">
    <citation type="submission" date="2020-08" db="EMBL/GenBank/DDBJ databases">
        <title>Genomic Encyclopedia of Type Strains, Phase IV (KMG-IV): sequencing the most valuable type-strain genomes for metagenomic binning, comparative biology and taxonomic classification.</title>
        <authorList>
            <person name="Goeker M."/>
        </authorList>
    </citation>
    <scope>NUCLEOTIDE SEQUENCE [LARGE SCALE GENOMIC DNA]</scope>
    <source>
        <strain evidence="4 5">DSM 101791</strain>
    </source>
</reference>
<dbReference type="PANTHER" id="PTHR32060">
    <property type="entry name" value="TAIL-SPECIFIC PROTEASE"/>
    <property type="match status" value="1"/>
</dbReference>
<dbReference type="SUPFAM" id="SSF52096">
    <property type="entry name" value="ClpP/crotonase"/>
    <property type="match status" value="1"/>
</dbReference>
<feature type="chain" id="PRO_5030825379" evidence="2">
    <location>
        <begin position="24"/>
        <end position="462"/>
    </location>
</feature>
<dbReference type="SMART" id="SM00245">
    <property type="entry name" value="TSPc"/>
    <property type="match status" value="1"/>
</dbReference>
<proteinExistence type="predicted"/>
<evidence type="ECO:0000313" key="5">
    <source>
        <dbReference type="Proteomes" id="UP000525389"/>
    </source>
</evidence>
<feature type="signal peptide" evidence="2">
    <location>
        <begin position="1"/>
        <end position="23"/>
    </location>
</feature>
<keyword evidence="2" id="KW-0732">Signal</keyword>
<dbReference type="Gene3D" id="2.30.42.10">
    <property type="match status" value="1"/>
</dbReference>
<dbReference type="Gene3D" id="3.90.226.10">
    <property type="entry name" value="2-enoyl-CoA Hydratase, Chain A, domain 1"/>
    <property type="match status" value="1"/>
</dbReference>
<protein>
    <submittedName>
        <fullName evidence="4">Carboxyl-terminal processing protease</fullName>
        <ecNumber evidence="4">3.4.21.102</ecNumber>
    </submittedName>
</protein>
<gene>
    <name evidence="4" type="ORF">HNQ09_000247</name>
</gene>
<feature type="compositionally biased region" description="Low complexity" evidence="1">
    <location>
        <begin position="430"/>
        <end position="439"/>
    </location>
</feature>
<dbReference type="InterPro" id="IPR029045">
    <property type="entry name" value="ClpP/crotonase-like_dom_sf"/>
</dbReference>
<evidence type="ECO:0000259" key="3">
    <source>
        <dbReference type="PROSITE" id="PS50106"/>
    </source>
</evidence>
<accession>A0A7W8GC55</accession>
<dbReference type="GO" id="GO:0030288">
    <property type="term" value="C:outer membrane-bounded periplasmic space"/>
    <property type="evidence" value="ECO:0007669"/>
    <property type="project" value="TreeGrafter"/>
</dbReference>
<dbReference type="Pfam" id="PF03572">
    <property type="entry name" value="Peptidase_S41"/>
    <property type="match status" value="1"/>
</dbReference>
<evidence type="ECO:0000313" key="4">
    <source>
        <dbReference type="EMBL" id="MBB5232830.1"/>
    </source>
</evidence>
<feature type="region of interest" description="Disordered" evidence="1">
    <location>
        <begin position="425"/>
        <end position="462"/>
    </location>
</feature>
<dbReference type="GO" id="GO:0004252">
    <property type="term" value="F:serine-type endopeptidase activity"/>
    <property type="evidence" value="ECO:0007669"/>
    <property type="project" value="UniProtKB-EC"/>
</dbReference>
<dbReference type="InterPro" id="IPR005151">
    <property type="entry name" value="Tail-specific_protease"/>
</dbReference>
<keyword evidence="5" id="KW-1185">Reference proteome</keyword>
<dbReference type="Proteomes" id="UP000525389">
    <property type="component" value="Unassembled WGS sequence"/>
</dbReference>
<dbReference type="SMART" id="SM00228">
    <property type="entry name" value="PDZ"/>
    <property type="match status" value="1"/>
</dbReference>
<dbReference type="AlphaFoldDB" id="A0A7W8GC55"/>
<dbReference type="EMBL" id="JACHFN010000001">
    <property type="protein sequence ID" value="MBB5232830.1"/>
    <property type="molecule type" value="Genomic_DNA"/>
</dbReference>
<dbReference type="RefSeq" id="WP_343057563.1">
    <property type="nucleotide sequence ID" value="NZ_JACHFN010000001.1"/>
</dbReference>
<dbReference type="SUPFAM" id="SSF50156">
    <property type="entry name" value="PDZ domain-like"/>
    <property type="match status" value="1"/>
</dbReference>
<dbReference type="EC" id="3.4.21.102" evidence="4"/>
<sequence>MRHNPRFLRVLALAALTSALAQASPASDLFGAATRAVETRYFGWSTADRAALSGKYAAVLEERCAPQGDACDYATARKVVGELLTELGDPHTNLRDPEGAERLAEVSQNRAVSRTGARVVRVTGGLLVVSVMPGSPAEASGVRRFDLLTRVNGQPAGKDAAGQDLAAGPNEFVRLERTGAPIPVTLRRAGAPDRDLSLTTARLQARDEPTLAWAGPGGKTAVIQLPTFLSSDSSELFLTRLGEARAGGAAALVVDLRYNGGGSLGECVAAASAFGPVLYQSRWQGGGHTYGGLRGEEALPLLARAAKPDWNVWPGPLAVLVGPGTASCAEVFTYHARRAGAVVVGERTRGVGNSGVLFEPMPDGGVLSLTVLRAYTDADEALPAFLTPDVSAPTDIAALTAEGRDTTLEAALTALSALATQQGAAGGDGAATVTRAGATPPKAARTTDAPRPGGASLGAGRR</sequence>
<comment type="caution">
    <text evidence="4">The sequence shown here is derived from an EMBL/GenBank/DDBJ whole genome shotgun (WGS) entry which is preliminary data.</text>
</comment>
<dbReference type="GO" id="GO:0007165">
    <property type="term" value="P:signal transduction"/>
    <property type="evidence" value="ECO:0007669"/>
    <property type="project" value="TreeGrafter"/>
</dbReference>
<dbReference type="PROSITE" id="PS50106">
    <property type="entry name" value="PDZ"/>
    <property type="match status" value="1"/>
</dbReference>
<evidence type="ECO:0000256" key="1">
    <source>
        <dbReference type="SAM" id="MobiDB-lite"/>
    </source>
</evidence>
<dbReference type="InterPro" id="IPR001478">
    <property type="entry name" value="PDZ"/>
</dbReference>
<keyword evidence="4" id="KW-0378">Hydrolase</keyword>
<name>A0A7W8GC55_9DEIO</name>